<evidence type="ECO:0000256" key="1">
    <source>
        <dbReference type="SAM" id="SignalP"/>
    </source>
</evidence>
<proteinExistence type="predicted"/>
<protein>
    <submittedName>
        <fullName evidence="2">Uncharacterized protein</fullName>
    </submittedName>
</protein>
<reference evidence="3" key="1">
    <citation type="submission" date="2015-09" db="EMBL/GenBank/DDBJ databases">
        <authorList>
            <person name="Rodrigo-Torres Lidia"/>
            <person name="Arahal R.David."/>
        </authorList>
    </citation>
    <scope>NUCLEOTIDE SEQUENCE [LARGE SCALE GENOMIC DNA]</scope>
    <source>
        <strain evidence="3">CECT 7735</strain>
    </source>
</reference>
<dbReference type="RefSeq" id="WP_058311389.1">
    <property type="nucleotide sequence ID" value="NZ_CANLZE010000002.1"/>
</dbReference>
<evidence type="ECO:0000313" key="3">
    <source>
        <dbReference type="Proteomes" id="UP000051870"/>
    </source>
</evidence>
<gene>
    <name evidence="2" type="ORF">PH7735_02199</name>
</gene>
<sequence>MKTVLKTALIAALISPIAISTADAGRISNACMQSDRKAKSRNLCRCIQNVADQNLTRRDQKMAASFFSDPHKAQEIRQSDNRSHEDFWKRYSEFGGVVAASCSHLKK</sequence>
<feature type="signal peptide" evidence="1">
    <location>
        <begin position="1"/>
        <end position="24"/>
    </location>
</feature>
<dbReference type="GeneID" id="83881227"/>
<organism evidence="2 3">
    <name type="scientific">Shimia thalassica</name>
    <dbReference type="NCBI Taxonomy" id="1715693"/>
    <lineage>
        <taxon>Bacteria</taxon>
        <taxon>Pseudomonadati</taxon>
        <taxon>Pseudomonadota</taxon>
        <taxon>Alphaproteobacteria</taxon>
        <taxon>Rhodobacterales</taxon>
        <taxon>Roseobacteraceae</taxon>
    </lineage>
</organism>
<keyword evidence="3" id="KW-1185">Reference proteome</keyword>
<dbReference type="STRING" id="1715693.PH7735_02199"/>
<dbReference type="AlphaFoldDB" id="A0A0P1I9E6"/>
<keyword evidence="1" id="KW-0732">Signal</keyword>
<accession>A0A0P1I9E6</accession>
<name>A0A0P1I9E6_9RHOB</name>
<evidence type="ECO:0000313" key="2">
    <source>
        <dbReference type="EMBL" id="CUJ99407.1"/>
    </source>
</evidence>
<feature type="chain" id="PRO_5006065002" evidence="1">
    <location>
        <begin position="25"/>
        <end position="107"/>
    </location>
</feature>
<dbReference type="Proteomes" id="UP000051870">
    <property type="component" value="Unassembled WGS sequence"/>
</dbReference>
<dbReference type="EMBL" id="CYTW01000002">
    <property type="protein sequence ID" value="CUJ99407.1"/>
    <property type="molecule type" value="Genomic_DNA"/>
</dbReference>